<dbReference type="Gene3D" id="1.10.1740.10">
    <property type="match status" value="1"/>
</dbReference>
<evidence type="ECO:0000313" key="1">
    <source>
        <dbReference type="EMBL" id="QKC75584.1"/>
    </source>
</evidence>
<proteinExistence type="predicted"/>
<organism evidence="1 2">
    <name type="scientific">Mesorhizobium erdmanii</name>
    <dbReference type="NCBI Taxonomy" id="1777866"/>
    <lineage>
        <taxon>Bacteria</taxon>
        <taxon>Pseudomonadati</taxon>
        <taxon>Pseudomonadota</taxon>
        <taxon>Alphaproteobacteria</taxon>
        <taxon>Hyphomicrobiales</taxon>
        <taxon>Phyllobacteriaceae</taxon>
        <taxon>Mesorhizobium</taxon>
    </lineage>
</organism>
<dbReference type="KEGG" id="merd:EB233_08560"/>
<name>A0A6M7UE94_9HYPH</name>
<keyword evidence="2" id="KW-1185">Reference proteome</keyword>
<sequence>MKGSVMTPSASDLRGVVPHLRAFAICLVDDQNVADALIEIVLLGTCKGNPRVAGYDTRMRLFNLMHREFHGYESTRALARLPRHPATLPSPIRGMDSTAARSLLRALCPAEREAIVLLDACGFSEGDAGAICECDPLAIRERARNASERLSQAQPAKRSADKRALHLWQAG</sequence>
<accession>A0A6M7UE94</accession>
<dbReference type="Proteomes" id="UP000503339">
    <property type="component" value="Chromosome"/>
</dbReference>
<dbReference type="AlphaFoldDB" id="A0A6M7UE94"/>
<dbReference type="InterPro" id="IPR036388">
    <property type="entry name" value="WH-like_DNA-bd_sf"/>
</dbReference>
<dbReference type="EMBL" id="CP033361">
    <property type="protein sequence ID" value="QKC75584.1"/>
    <property type="molecule type" value="Genomic_DNA"/>
</dbReference>
<dbReference type="Gene3D" id="1.10.10.10">
    <property type="entry name" value="Winged helix-like DNA-binding domain superfamily/Winged helix DNA-binding domain"/>
    <property type="match status" value="1"/>
</dbReference>
<gene>
    <name evidence="1" type="ORF">EB233_08560</name>
</gene>
<reference evidence="1 2" key="1">
    <citation type="submission" date="2018-10" db="EMBL/GenBank/DDBJ databases">
        <authorList>
            <person name="Perry B.J."/>
            <person name="Sullivan J.T."/>
            <person name="Murphy R.J.T."/>
            <person name="Ramsay J.P."/>
            <person name="Ronson C.W."/>
        </authorList>
    </citation>
    <scope>NUCLEOTIDE SEQUENCE [LARGE SCALE GENOMIC DNA]</scope>
    <source>
        <strain evidence="1 2">NZP2014</strain>
    </source>
</reference>
<dbReference type="RefSeq" id="WP_155765464.1">
    <property type="nucleotide sequence ID" value="NZ_CP033361.1"/>
</dbReference>
<protein>
    <recommendedName>
        <fullName evidence="3">RNA polymerase sigma factor 70 region 4 type 2 domain-containing protein</fullName>
    </recommendedName>
</protein>
<evidence type="ECO:0000313" key="2">
    <source>
        <dbReference type="Proteomes" id="UP000503339"/>
    </source>
</evidence>
<evidence type="ECO:0008006" key="3">
    <source>
        <dbReference type="Google" id="ProtNLM"/>
    </source>
</evidence>